<organism evidence="1">
    <name type="scientific">Phytophthora nicotianae</name>
    <name type="common">Potato buckeye rot agent</name>
    <name type="synonym">Phytophthora parasitica</name>
    <dbReference type="NCBI Taxonomy" id="4792"/>
    <lineage>
        <taxon>Eukaryota</taxon>
        <taxon>Sar</taxon>
        <taxon>Stramenopiles</taxon>
        <taxon>Oomycota</taxon>
        <taxon>Peronosporomycetes</taxon>
        <taxon>Peronosporales</taxon>
        <taxon>Peronosporaceae</taxon>
        <taxon>Phytophthora</taxon>
    </lineage>
</organism>
<dbReference type="EMBL" id="KI675978">
    <property type="protein sequence ID" value="ETL27318.1"/>
    <property type="molecule type" value="Genomic_DNA"/>
</dbReference>
<evidence type="ECO:0000313" key="1">
    <source>
        <dbReference type="EMBL" id="ETL27318.1"/>
    </source>
</evidence>
<dbReference type="InterPro" id="IPR006912">
    <property type="entry name" value="Harbinger_derived_prot"/>
</dbReference>
<sequence length="151" mass="18008">MLADGIYPEWSVFAKSIENRIDKKRKNYSKHQNGCRKDVERTFRVIQARWRILDTPCELWSTAKMDKVMHAYIIMHNMIVEDERHLRDSDRINFLFDVRNQPGGLLEFTVSRPARASGHYTIEQLIVHTSKLRNARAHARHRDDLIEHLWQ</sequence>
<name>W2I1R5_PHYNI</name>
<proteinExistence type="predicted"/>
<dbReference type="AlphaFoldDB" id="W2I1R5"/>
<reference evidence="1" key="1">
    <citation type="submission" date="2013-11" db="EMBL/GenBank/DDBJ databases">
        <title>The Genome Sequence of Phytophthora parasitica CJ05E6.</title>
        <authorList>
            <consortium name="The Broad Institute Genomics Platform"/>
            <person name="Russ C."/>
            <person name="Tyler B."/>
            <person name="Panabieres F."/>
            <person name="Shan W."/>
            <person name="Tripathy S."/>
            <person name="Grunwald N."/>
            <person name="Machado M."/>
            <person name="Johnson C.S."/>
            <person name="Arredondo F."/>
            <person name="Hong C."/>
            <person name="Coffey M."/>
            <person name="Young S.K."/>
            <person name="Zeng Q."/>
            <person name="Gargeya S."/>
            <person name="Fitzgerald M."/>
            <person name="Abouelleil A."/>
            <person name="Alvarado L."/>
            <person name="Chapman S.B."/>
            <person name="Gainer-Dewar J."/>
            <person name="Goldberg J."/>
            <person name="Griggs A."/>
            <person name="Gujja S."/>
            <person name="Hansen M."/>
            <person name="Howarth C."/>
            <person name="Imamovic A."/>
            <person name="Ireland A."/>
            <person name="Larimer J."/>
            <person name="McCowan C."/>
            <person name="Murphy C."/>
            <person name="Pearson M."/>
            <person name="Poon T.W."/>
            <person name="Priest M."/>
            <person name="Roberts A."/>
            <person name="Saif S."/>
            <person name="Shea T."/>
            <person name="Sykes S."/>
            <person name="Wortman J."/>
            <person name="Nusbaum C."/>
            <person name="Birren B."/>
        </authorList>
    </citation>
    <scope>NUCLEOTIDE SEQUENCE [LARGE SCALE GENOMIC DNA]</scope>
    <source>
        <strain evidence="1">CJ05E6</strain>
    </source>
</reference>
<protein>
    <recommendedName>
        <fullName evidence="2">DDE Tnp4 domain-containing protein</fullName>
    </recommendedName>
</protein>
<evidence type="ECO:0008006" key="2">
    <source>
        <dbReference type="Google" id="ProtNLM"/>
    </source>
</evidence>
<feature type="non-terminal residue" evidence="1">
    <location>
        <position position="151"/>
    </location>
</feature>
<dbReference type="PANTHER" id="PTHR47150">
    <property type="entry name" value="OS12G0169200 PROTEIN"/>
    <property type="match status" value="1"/>
</dbReference>
<dbReference type="VEuPathDB" id="FungiDB:PPTG_24256"/>
<dbReference type="Pfam" id="PF04827">
    <property type="entry name" value="Plant_tran"/>
    <property type="match status" value="1"/>
</dbReference>
<dbReference type="Proteomes" id="UP000053864">
    <property type="component" value="Unassembled WGS sequence"/>
</dbReference>
<gene>
    <name evidence="1" type="ORF">L916_19117</name>
</gene>
<accession>W2I1R5</accession>
<dbReference type="PANTHER" id="PTHR47150:SF5">
    <property type="entry name" value="OS07G0546750 PROTEIN"/>
    <property type="match status" value="1"/>
</dbReference>